<protein>
    <recommendedName>
        <fullName evidence="2">UBA-like domain-containing protein</fullName>
    </recommendedName>
</protein>
<sequence length="274" mass="30282">MAVYAGGITQNFAMDNTENLREHVMINQFEMATGCTKEQSRQILQASRWEYLTALSMFFQDNNAVVVSAGGYSQPQQQIQKYPIINQLNTSTTVGKCEHYCNSFTLLKLTDIRNKEQGNGNFDVILIALVGPVVLRPCHTSPRGVGGSIHSPRGAGCSIHIRVTARTTFEVCAPCNTPTTPPNFPDALLALQKLHTSDWSLSSPSANNGNAQHSQNHPFSFTINCNNSPRQVNCGAPKVLSSFNPIPTLSNDNLRWRHKIYDAESFSSHFDPRV</sequence>
<evidence type="ECO:0000313" key="3">
    <source>
        <dbReference type="Proteomes" id="UP000887565"/>
    </source>
</evidence>
<dbReference type="Pfam" id="PF22566">
    <property type="entry name" value="UBA_8"/>
    <property type="match status" value="1"/>
</dbReference>
<dbReference type="WBParaSite" id="nRc.2.0.1.t02613-RA">
    <property type="protein sequence ID" value="nRc.2.0.1.t02613-RA"/>
    <property type="gene ID" value="nRc.2.0.1.g02613"/>
</dbReference>
<accession>A0A915HKW7</accession>
<dbReference type="InterPro" id="IPR009060">
    <property type="entry name" value="UBA-like_sf"/>
</dbReference>
<dbReference type="AlphaFoldDB" id="A0A915HKW7"/>
<dbReference type="SUPFAM" id="SSF46934">
    <property type="entry name" value="UBA-like"/>
    <property type="match status" value="1"/>
</dbReference>
<dbReference type="InterPro" id="IPR039310">
    <property type="entry name" value="UBALD1/2"/>
</dbReference>
<evidence type="ECO:0000313" key="4">
    <source>
        <dbReference type="WBParaSite" id="nRc.2.0.1.t02613-RA"/>
    </source>
</evidence>
<organism evidence="3 4">
    <name type="scientific">Romanomermis culicivorax</name>
    <name type="common">Nematode worm</name>
    <dbReference type="NCBI Taxonomy" id="13658"/>
    <lineage>
        <taxon>Eukaryota</taxon>
        <taxon>Metazoa</taxon>
        <taxon>Ecdysozoa</taxon>
        <taxon>Nematoda</taxon>
        <taxon>Enoplea</taxon>
        <taxon>Dorylaimia</taxon>
        <taxon>Mermithida</taxon>
        <taxon>Mermithoidea</taxon>
        <taxon>Mermithidae</taxon>
        <taxon>Romanomermis</taxon>
    </lineage>
</organism>
<dbReference type="InterPro" id="IPR054109">
    <property type="entry name" value="UBA_8"/>
</dbReference>
<evidence type="ECO:0000256" key="1">
    <source>
        <dbReference type="ARBA" id="ARBA00006090"/>
    </source>
</evidence>
<name>A0A915HKW7_ROMCU</name>
<feature type="domain" description="UBA-like" evidence="2">
    <location>
        <begin position="21"/>
        <end position="63"/>
    </location>
</feature>
<proteinExistence type="inferred from homology"/>
<comment type="similarity">
    <text evidence="1">Belongs to the UBALD family.</text>
</comment>
<evidence type="ECO:0000259" key="2">
    <source>
        <dbReference type="Pfam" id="PF22566"/>
    </source>
</evidence>
<dbReference type="CDD" id="cd14343">
    <property type="entry name" value="UBA_F100B_like"/>
    <property type="match status" value="1"/>
</dbReference>
<reference evidence="4" key="1">
    <citation type="submission" date="2022-11" db="UniProtKB">
        <authorList>
            <consortium name="WormBaseParasite"/>
        </authorList>
    </citation>
    <scope>IDENTIFICATION</scope>
</reference>
<dbReference type="PANTHER" id="PTHR31993">
    <property type="entry name" value="UBA-LIKE DOMAIN-CONTAINING PROTEIN 2"/>
    <property type="match status" value="1"/>
</dbReference>
<dbReference type="Proteomes" id="UP000887565">
    <property type="component" value="Unplaced"/>
</dbReference>
<keyword evidence="3" id="KW-1185">Reference proteome</keyword>
<dbReference type="PANTHER" id="PTHR31993:SF4">
    <property type="entry name" value="UBA-LIKE DOMAIN-CONTAINING PROTEIN"/>
    <property type="match status" value="1"/>
</dbReference>
<dbReference type="Gene3D" id="1.10.8.10">
    <property type="entry name" value="DNA helicase RuvA subunit, C-terminal domain"/>
    <property type="match status" value="1"/>
</dbReference>